<organism evidence="1 2">
    <name type="scientific">Anaeromyces robustus</name>
    <dbReference type="NCBI Taxonomy" id="1754192"/>
    <lineage>
        <taxon>Eukaryota</taxon>
        <taxon>Fungi</taxon>
        <taxon>Fungi incertae sedis</taxon>
        <taxon>Chytridiomycota</taxon>
        <taxon>Chytridiomycota incertae sedis</taxon>
        <taxon>Neocallimastigomycetes</taxon>
        <taxon>Neocallimastigales</taxon>
        <taxon>Neocallimastigaceae</taxon>
        <taxon>Anaeromyces</taxon>
    </lineage>
</organism>
<proteinExistence type="predicted"/>
<name>A0A1Y1X2I2_9FUNG</name>
<sequence length="85" mass="10195">MLFDGVGIDVKMWLIKGRQNDYKGYSFSIEYIYLLIINTTLNIKDDYYEIPRDKISLKSMELKLLCNDKDIKYIAKLKEDKKKYE</sequence>
<comment type="caution">
    <text evidence="1">The sequence shown here is derived from an EMBL/GenBank/DDBJ whole genome shotgun (WGS) entry which is preliminary data.</text>
</comment>
<keyword evidence="2" id="KW-1185">Reference proteome</keyword>
<accession>A0A1Y1X2I2</accession>
<evidence type="ECO:0000313" key="1">
    <source>
        <dbReference type="EMBL" id="ORX79983.1"/>
    </source>
</evidence>
<gene>
    <name evidence="1" type="ORF">BCR32DRAFT_280962</name>
</gene>
<dbReference type="AlphaFoldDB" id="A0A1Y1X2I2"/>
<dbReference type="EMBL" id="MCFG01000159">
    <property type="protein sequence ID" value="ORX79983.1"/>
    <property type="molecule type" value="Genomic_DNA"/>
</dbReference>
<dbReference type="Proteomes" id="UP000193944">
    <property type="component" value="Unassembled WGS sequence"/>
</dbReference>
<reference evidence="1 2" key="2">
    <citation type="submission" date="2016-08" db="EMBL/GenBank/DDBJ databases">
        <title>Pervasive Adenine N6-methylation of Active Genes in Fungi.</title>
        <authorList>
            <consortium name="DOE Joint Genome Institute"/>
            <person name="Mondo S.J."/>
            <person name="Dannebaum R.O."/>
            <person name="Kuo R.C."/>
            <person name="Labutti K."/>
            <person name="Haridas S."/>
            <person name="Kuo A."/>
            <person name="Salamov A."/>
            <person name="Ahrendt S.R."/>
            <person name="Lipzen A."/>
            <person name="Sullivan W."/>
            <person name="Andreopoulos W.B."/>
            <person name="Clum A."/>
            <person name="Lindquist E."/>
            <person name="Daum C."/>
            <person name="Ramamoorthy G.K."/>
            <person name="Gryganskyi A."/>
            <person name="Culley D."/>
            <person name="Magnuson J.K."/>
            <person name="James T.Y."/>
            <person name="O'Malley M.A."/>
            <person name="Stajich J.E."/>
            <person name="Spatafora J.W."/>
            <person name="Visel A."/>
            <person name="Grigoriev I.V."/>
        </authorList>
    </citation>
    <scope>NUCLEOTIDE SEQUENCE [LARGE SCALE GENOMIC DNA]</scope>
    <source>
        <strain evidence="1 2">S4</strain>
    </source>
</reference>
<reference evidence="1 2" key="1">
    <citation type="submission" date="2016-08" db="EMBL/GenBank/DDBJ databases">
        <title>A Parts List for Fungal Cellulosomes Revealed by Comparative Genomics.</title>
        <authorList>
            <consortium name="DOE Joint Genome Institute"/>
            <person name="Haitjema C.H."/>
            <person name="Gilmore S.P."/>
            <person name="Henske J.K."/>
            <person name="Solomon K.V."/>
            <person name="De Groot R."/>
            <person name="Kuo A."/>
            <person name="Mondo S.J."/>
            <person name="Salamov A.A."/>
            <person name="Labutti K."/>
            <person name="Zhao Z."/>
            <person name="Chiniquy J."/>
            <person name="Barry K."/>
            <person name="Brewer H.M."/>
            <person name="Purvine S.O."/>
            <person name="Wright A.T."/>
            <person name="Boxma B."/>
            <person name="Van Alen T."/>
            <person name="Hackstein J.H."/>
            <person name="Baker S.E."/>
            <person name="Grigoriev I.V."/>
            <person name="O'Malley M.A."/>
        </authorList>
    </citation>
    <scope>NUCLEOTIDE SEQUENCE [LARGE SCALE GENOMIC DNA]</scope>
    <source>
        <strain evidence="1 2">S4</strain>
    </source>
</reference>
<evidence type="ECO:0000313" key="2">
    <source>
        <dbReference type="Proteomes" id="UP000193944"/>
    </source>
</evidence>
<protein>
    <submittedName>
        <fullName evidence="1">Uncharacterized protein</fullName>
    </submittedName>
</protein>